<keyword evidence="4" id="KW-0378">Hydrolase</keyword>
<evidence type="ECO:0000256" key="1">
    <source>
        <dbReference type="ARBA" id="ARBA00001947"/>
    </source>
</evidence>
<gene>
    <name evidence="8" type="ORF">DY251_00330</name>
</gene>
<comment type="caution">
    <text evidence="8">The sequence shown here is derived from an EMBL/GenBank/DDBJ whole genome shotgun (WGS) entry which is preliminary data.</text>
</comment>
<accession>A0A371XJ55</accession>
<feature type="transmembrane region" description="Helical" evidence="7">
    <location>
        <begin position="204"/>
        <end position="226"/>
    </location>
</feature>
<keyword evidence="7" id="KW-1133">Transmembrane helix</keyword>
<keyword evidence="7" id="KW-0472">Membrane</keyword>
<dbReference type="EMBL" id="QURN01000001">
    <property type="protein sequence ID" value="RFC69240.1"/>
    <property type="molecule type" value="Genomic_DNA"/>
</dbReference>
<dbReference type="GO" id="GO:0008237">
    <property type="term" value="F:metallopeptidase activity"/>
    <property type="evidence" value="ECO:0007669"/>
    <property type="project" value="UniProtKB-KW"/>
</dbReference>
<keyword evidence="6" id="KW-0482">Metalloprotease</keyword>
<name>A0A371XJ55_9HYPH</name>
<dbReference type="SUPFAM" id="SSF55961">
    <property type="entry name" value="Bet v1-like"/>
    <property type="match status" value="1"/>
</dbReference>
<reference evidence="9" key="1">
    <citation type="submission" date="2018-08" db="EMBL/GenBank/DDBJ databases">
        <authorList>
            <person name="Im W.T."/>
        </authorList>
    </citation>
    <scope>NUCLEOTIDE SEQUENCE [LARGE SCALE GENOMIC DNA]</scope>
    <source>
        <strain evidence="9">LA-28</strain>
    </source>
</reference>
<evidence type="ECO:0000256" key="3">
    <source>
        <dbReference type="ARBA" id="ARBA00022670"/>
    </source>
</evidence>
<feature type="transmembrane region" description="Helical" evidence="7">
    <location>
        <begin position="354"/>
        <end position="371"/>
    </location>
</feature>
<sequence length="420" mass="45634">MKFAVILGAAALGNIVLLYALLAWRIGEVTLRIRRTIAAPRERLWNALWPLGETAGWSGQIVDARPLGEDGAEIVLSWEGRDGLPIRHTLAFEDVAVGERYTSRVVEDTSLDPEFWRSYRQTTRLTERPEGTEAEFIRTDSYRGLAFLIFRYFAMRREITKLKVWAETGRYVAGGLIERPIMQVGFALLSVLIFWPGFGLNAKGLALAVILTLVVAVHELGHMAAFRVVGHRNTRMIFVPGLGGIAIGGRPYDTRFEVGFVALMGAGLSAFVVIVAMGVSHIAHDAGLARVSILAVVFVGCGALFNLANLIPVWKFDGGQVLRQAVETPLMRALSSFLLLAAFIGLGARVGFPLTALLVCAAVFALLGIMTSGSGVKPRHELKPMQGMEQTAIGLGLVATFAVHAFAILWAVDQITGRLL</sequence>
<feature type="transmembrane region" description="Helical" evidence="7">
    <location>
        <begin position="288"/>
        <end position="308"/>
    </location>
</feature>
<keyword evidence="7" id="KW-0812">Transmembrane</keyword>
<dbReference type="Proteomes" id="UP000262379">
    <property type="component" value="Unassembled WGS sequence"/>
</dbReference>
<feature type="transmembrane region" description="Helical" evidence="7">
    <location>
        <begin position="6"/>
        <end position="26"/>
    </location>
</feature>
<dbReference type="RefSeq" id="WP_116621861.1">
    <property type="nucleotide sequence ID" value="NZ_QURN01000001.1"/>
</dbReference>
<organism evidence="8 9">
    <name type="scientific">Mesorhizobium denitrificans</name>
    <dbReference type="NCBI Taxonomy" id="2294114"/>
    <lineage>
        <taxon>Bacteria</taxon>
        <taxon>Pseudomonadati</taxon>
        <taxon>Pseudomonadota</taxon>
        <taxon>Alphaproteobacteria</taxon>
        <taxon>Hyphomicrobiales</taxon>
        <taxon>Phyllobacteriaceae</taxon>
        <taxon>Mesorhizobium</taxon>
    </lineage>
</organism>
<dbReference type="PANTHER" id="PTHR39188">
    <property type="entry name" value="MEMBRANE-ASSOCIATED ZINC METALLOPROTEASE M50B"/>
    <property type="match status" value="1"/>
</dbReference>
<evidence type="ECO:0000313" key="9">
    <source>
        <dbReference type="Proteomes" id="UP000262379"/>
    </source>
</evidence>
<evidence type="ECO:0000256" key="4">
    <source>
        <dbReference type="ARBA" id="ARBA00022801"/>
    </source>
</evidence>
<evidence type="ECO:0000256" key="5">
    <source>
        <dbReference type="ARBA" id="ARBA00022833"/>
    </source>
</evidence>
<dbReference type="Gene3D" id="3.30.530.20">
    <property type="match status" value="1"/>
</dbReference>
<evidence type="ECO:0000256" key="2">
    <source>
        <dbReference type="ARBA" id="ARBA00007931"/>
    </source>
</evidence>
<dbReference type="PANTHER" id="PTHR39188:SF3">
    <property type="entry name" value="STAGE IV SPORULATION PROTEIN FB"/>
    <property type="match status" value="1"/>
</dbReference>
<keyword evidence="9" id="KW-1185">Reference proteome</keyword>
<feature type="transmembrane region" description="Helical" evidence="7">
    <location>
        <begin position="329"/>
        <end position="348"/>
    </location>
</feature>
<dbReference type="AlphaFoldDB" id="A0A371XJ55"/>
<feature type="transmembrane region" description="Helical" evidence="7">
    <location>
        <begin position="180"/>
        <end position="198"/>
    </location>
</feature>
<proteinExistence type="inferred from homology"/>
<comment type="cofactor">
    <cofactor evidence="1">
        <name>Zn(2+)</name>
        <dbReference type="ChEBI" id="CHEBI:29105"/>
    </cofactor>
</comment>
<evidence type="ECO:0000256" key="6">
    <source>
        <dbReference type="ARBA" id="ARBA00023049"/>
    </source>
</evidence>
<keyword evidence="5" id="KW-0862">Zinc</keyword>
<feature type="transmembrane region" description="Helical" evidence="7">
    <location>
        <begin position="392"/>
        <end position="412"/>
    </location>
</feature>
<feature type="transmembrane region" description="Helical" evidence="7">
    <location>
        <begin position="260"/>
        <end position="282"/>
    </location>
</feature>
<protein>
    <submittedName>
        <fullName evidence="8">Site-2 protease family protein</fullName>
    </submittedName>
</protein>
<evidence type="ECO:0000256" key="7">
    <source>
        <dbReference type="SAM" id="Phobius"/>
    </source>
</evidence>
<comment type="similarity">
    <text evidence="2">Belongs to the peptidase M50B family.</text>
</comment>
<dbReference type="GO" id="GO:0006508">
    <property type="term" value="P:proteolysis"/>
    <property type="evidence" value="ECO:0007669"/>
    <property type="project" value="UniProtKB-KW"/>
</dbReference>
<evidence type="ECO:0000313" key="8">
    <source>
        <dbReference type="EMBL" id="RFC69240.1"/>
    </source>
</evidence>
<keyword evidence="3 8" id="KW-0645">Protease</keyword>
<dbReference type="InterPro" id="IPR023393">
    <property type="entry name" value="START-like_dom_sf"/>
</dbReference>